<proteinExistence type="predicted"/>
<gene>
    <name evidence="1" type="ORF">OLEA9_A113287</name>
</gene>
<dbReference type="EMBL" id="CACTIH010001891">
    <property type="protein sequence ID" value="CAA2967780.1"/>
    <property type="molecule type" value="Genomic_DNA"/>
</dbReference>
<accession>A0A8S0QRP4</accession>
<reference evidence="1 2" key="1">
    <citation type="submission" date="2019-12" db="EMBL/GenBank/DDBJ databases">
        <authorList>
            <person name="Alioto T."/>
            <person name="Alioto T."/>
            <person name="Gomez Garrido J."/>
        </authorList>
    </citation>
    <scope>NUCLEOTIDE SEQUENCE [LARGE SCALE GENOMIC DNA]</scope>
</reference>
<dbReference type="Proteomes" id="UP000594638">
    <property type="component" value="Unassembled WGS sequence"/>
</dbReference>
<name>A0A8S0QRP4_OLEEU</name>
<comment type="caution">
    <text evidence="1">The sequence shown here is derived from an EMBL/GenBank/DDBJ whole genome shotgun (WGS) entry which is preliminary data.</text>
</comment>
<dbReference type="AlphaFoldDB" id="A0A8S0QRP4"/>
<sequence>MEREIAKHYKKLFMRDPSNLAYTRRQCRNGRLPWSRLELHSSHELYNRRPILAAESTSYEIEPEEPICRMTKWTVKEN</sequence>
<evidence type="ECO:0000313" key="2">
    <source>
        <dbReference type="Proteomes" id="UP000594638"/>
    </source>
</evidence>
<evidence type="ECO:0000313" key="1">
    <source>
        <dbReference type="EMBL" id="CAA2967780.1"/>
    </source>
</evidence>
<dbReference type="Gramene" id="OE9A113287T1">
    <property type="protein sequence ID" value="OE9A113287C1"/>
    <property type="gene ID" value="OE9A113287"/>
</dbReference>
<organism evidence="1 2">
    <name type="scientific">Olea europaea subsp. europaea</name>
    <dbReference type="NCBI Taxonomy" id="158383"/>
    <lineage>
        <taxon>Eukaryota</taxon>
        <taxon>Viridiplantae</taxon>
        <taxon>Streptophyta</taxon>
        <taxon>Embryophyta</taxon>
        <taxon>Tracheophyta</taxon>
        <taxon>Spermatophyta</taxon>
        <taxon>Magnoliopsida</taxon>
        <taxon>eudicotyledons</taxon>
        <taxon>Gunneridae</taxon>
        <taxon>Pentapetalae</taxon>
        <taxon>asterids</taxon>
        <taxon>lamiids</taxon>
        <taxon>Lamiales</taxon>
        <taxon>Oleaceae</taxon>
        <taxon>Oleeae</taxon>
        <taxon>Olea</taxon>
    </lineage>
</organism>
<keyword evidence="2" id="KW-1185">Reference proteome</keyword>
<protein>
    <submittedName>
        <fullName evidence="1">Uncharacterized protein</fullName>
    </submittedName>
</protein>